<dbReference type="Proteomes" id="UP000219522">
    <property type="component" value="Unassembled WGS sequence"/>
</dbReference>
<dbReference type="RefSeq" id="WP_062643138.1">
    <property type="nucleotide sequence ID" value="NZ_FCOG02000179.1"/>
</dbReference>
<keyword evidence="2" id="KW-1185">Reference proteome</keyword>
<evidence type="ECO:0000313" key="1">
    <source>
        <dbReference type="EMBL" id="SOE80874.1"/>
    </source>
</evidence>
<dbReference type="EMBL" id="OCSU01000002">
    <property type="protein sequence ID" value="SOE80874.1"/>
    <property type="molecule type" value="Genomic_DNA"/>
</dbReference>
<gene>
    <name evidence="1" type="ORF">SAMN05446927_4127</name>
</gene>
<protein>
    <submittedName>
        <fullName evidence="1">Uncharacterized protein</fullName>
    </submittedName>
</protein>
<accession>A0A7Z7N3E0</accession>
<organism evidence="1 2">
    <name type="scientific">Caballeronia arationis</name>
    <dbReference type="NCBI Taxonomy" id="1777142"/>
    <lineage>
        <taxon>Bacteria</taxon>
        <taxon>Pseudomonadati</taxon>
        <taxon>Pseudomonadota</taxon>
        <taxon>Betaproteobacteria</taxon>
        <taxon>Burkholderiales</taxon>
        <taxon>Burkholderiaceae</taxon>
        <taxon>Caballeronia</taxon>
    </lineage>
</organism>
<dbReference type="OrthoDB" id="9134764at2"/>
<dbReference type="AlphaFoldDB" id="A0A7Z7N3E0"/>
<reference evidence="1 2" key="1">
    <citation type="submission" date="2017-09" db="EMBL/GenBank/DDBJ databases">
        <authorList>
            <person name="Varghese N."/>
            <person name="Submissions S."/>
        </authorList>
    </citation>
    <scope>NUCLEOTIDE SEQUENCE [LARGE SCALE GENOMIC DNA]</scope>
    <source>
        <strain evidence="1 2">OK806</strain>
    </source>
</reference>
<sequence>MSAPDSLFSQLLDLPVGAALVLPLGVSVQSAEGAIASVIEQHPMRRFAKGEHIAQPRHGEALHNVRIGRLPDEP</sequence>
<comment type="caution">
    <text evidence="1">The sequence shown here is derived from an EMBL/GenBank/DDBJ whole genome shotgun (WGS) entry which is preliminary data.</text>
</comment>
<evidence type="ECO:0000313" key="2">
    <source>
        <dbReference type="Proteomes" id="UP000219522"/>
    </source>
</evidence>
<name>A0A7Z7N3E0_9BURK</name>
<proteinExistence type="predicted"/>